<dbReference type="Proteomes" id="UP001203410">
    <property type="component" value="Unassembled WGS sequence"/>
</dbReference>
<keyword evidence="2" id="KW-1185">Reference proteome</keyword>
<gene>
    <name evidence="1" type="ORF">LZ496_01405</name>
</gene>
<name>A0ABT0RR18_9SPHN</name>
<evidence type="ECO:0000313" key="2">
    <source>
        <dbReference type="Proteomes" id="UP001203410"/>
    </source>
</evidence>
<reference evidence="1 2" key="1">
    <citation type="submission" date="2022-05" db="EMBL/GenBank/DDBJ databases">
        <authorList>
            <person name="Jo J.-H."/>
            <person name="Im W.-T."/>
        </authorList>
    </citation>
    <scope>NUCLEOTIDE SEQUENCE [LARGE SCALE GENOMIC DNA]</scope>
    <source>
        <strain evidence="1 2">NSE70-1</strain>
    </source>
</reference>
<dbReference type="RefSeq" id="WP_249902814.1">
    <property type="nucleotide sequence ID" value="NZ_JAMGBA010000001.1"/>
</dbReference>
<comment type="caution">
    <text evidence="1">The sequence shown here is derived from an EMBL/GenBank/DDBJ whole genome shotgun (WGS) entry which is preliminary data.</text>
</comment>
<organism evidence="1 2">
    <name type="scientific">Sphingomonas caseinilyticus</name>
    <dbReference type="NCBI Taxonomy" id="2908205"/>
    <lineage>
        <taxon>Bacteria</taxon>
        <taxon>Pseudomonadati</taxon>
        <taxon>Pseudomonadota</taxon>
        <taxon>Alphaproteobacteria</taxon>
        <taxon>Sphingomonadales</taxon>
        <taxon>Sphingomonadaceae</taxon>
        <taxon>Sphingomonas</taxon>
    </lineage>
</organism>
<sequence length="52" mass="5730">MDLNYLYERYAVSLQMSESAACDSSRIVHRKLAEAYAAQIAQAKIHGSLSPA</sequence>
<protein>
    <submittedName>
        <fullName evidence="1">Uncharacterized protein</fullName>
    </submittedName>
</protein>
<dbReference type="EMBL" id="JAMGBA010000001">
    <property type="protein sequence ID" value="MCL6697444.1"/>
    <property type="molecule type" value="Genomic_DNA"/>
</dbReference>
<proteinExistence type="predicted"/>
<evidence type="ECO:0000313" key="1">
    <source>
        <dbReference type="EMBL" id="MCL6697444.1"/>
    </source>
</evidence>
<accession>A0ABT0RR18</accession>